<protein>
    <submittedName>
        <fullName evidence="2">Uncharacterized protein</fullName>
    </submittedName>
</protein>
<dbReference type="EMBL" id="BFAZ01000015">
    <property type="protein sequence ID" value="GBF44560.1"/>
    <property type="molecule type" value="Genomic_DNA"/>
</dbReference>
<comment type="caution">
    <text evidence="2">The sequence shown here is derived from an EMBL/GenBank/DDBJ whole genome shotgun (WGS) entry which is preliminary data.</text>
</comment>
<keyword evidence="3" id="KW-1185">Reference proteome</keyword>
<keyword evidence="1" id="KW-1133">Transmembrane helix</keyword>
<dbReference type="PROSITE" id="PS00018">
    <property type="entry name" value="EF_HAND_1"/>
    <property type="match status" value="1"/>
</dbReference>
<organism evidence="2 3">
    <name type="scientific">Leptospira ellinghausenii</name>
    <dbReference type="NCBI Taxonomy" id="1917822"/>
    <lineage>
        <taxon>Bacteria</taxon>
        <taxon>Pseudomonadati</taxon>
        <taxon>Spirochaetota</taxon>
        <taxon>Spirochaetia</taxon>
        <taxon>Leptospirales</taxon>
        <taxon>Leptospiraceae</taxon>
        <taxon>Leptospira</taxon>
    </lineage>
</organism>
<dbReference type="Proteomes" id="UP000245206">
    <property type="component" value="Unassembled WGS sequence"/>
</dbReference>
<evidence type="ECO:0000313" key="2">
    <source>
        <dbReference type="EMBL" id="GBF44560.1"/>
    </source>
</evidence>
<accession>A0A2P2DJ20</accession>
<dbReference type="InterPro" id="IPR018247">
    <property type="entry name" value="EF_Hand_1_Ca_BS"/>
</dbReference>
<gene>
    <name evidence="2" type="ORF">LPTSP2_38630</name>
</gene>
<dbReference type="RefSeq" id="WP_108961530.1">
    <property type="nucleotide sequence ID" value="NZ_BFAZ01000015.1"/>
</dbReference>
<feature type="transmembrane region" description="Helical" evidence="1">
    <location>
        <begin position="12"/>
        <end position="34"/>
    </location>
</feature>
<feature type="transmembrane region" description="Helical" evidence="1">
    <location>
        <begin position="98"/>
        <end position="120"/>
    </location>
</feature>
<keyword evidence="1" id="KW-0472">Membrane</keyword>
<evidence type="ECO:0000256" key="1">
    <source>
        <dbReference type="SAM" id="Phobius"/>
    </source>
</evidence>
<keyword evidence="1" id="KW-0812">Transmembrane</keyword>
<sequence length="234" mass="27256">MYTLINVIRPFIVISISIPVNIIIFTGILLCTLIQKKKYRYGLAQISARMLLFLSGIKVNKIQNLISIKNCNAYYLGNFIGIESLPALISVINEPTCLILRWFNFYTPIFGWAFYLLNFIPFSNKISKVLSFINNRLEKEYSVINFPAGYVILHRTDSKTHFKSIVLRPLKSNIKIIPFAIIENELADSFWFRSIYTISFLESQEFDSNKSRLIQIEDIERKVRNELFYITLGE</sequence>
<dbReference type="OrthoDB" id="9803035at2"/>
<name>A0A2P2DJ20_9LEPT</name>
<proteinExistence type="predicted"/>
<reference evidence="3" key="1">
    <citation type="journal article" date="2019" name="Microbiol. Immunol.">
        <title>Molecular and phenotypic characterization of Leptospira johnsonii sp. nov., Leptospira ellinghausenii sp. nov. and Leptospira ryugenii sp. nov. isolated from soil and water in Japan.</title>
        <authorList>
            <person name="Masuzawa T."/>
            <person name="Saito M."/>
            <person name="Nakao R."/>
            <person name="Nikaido Y."/>
            <person name="Matsumoto M."/>
            <person name="Ogawa M."/>
            <person name="Yokoyama M."/>
            <person name="Hidaka Y."/>
            <person name="Tomita J."/>
            <person name="Sakakibara K."/>
            <person name="Suzuki K."/>
            <person name="Yasuda S."/>
            <person name="Sato H."/>
            <person name="Yamaguchi M."/>
            <person name="Yoshida S.I."/>
            <person name="Koizumi N."/>
            <person name="Kawamura Y."/>
        </authorList>
    </citation>
    <scope>NUCLEOTIDE SEQUENCE [LARGE SCALE GENOMIC DNA]</scope>
    <source>
        <strain evidence="3">E18</strain>
    </source>
</reference>
<evidence type="ECO:0000313" key="3">
    <source>
        <dbReference type="Proteomes" id="UP000245206"/>
    </source>
</evidence>
<dbReference type="AlphaFoldDB" id="A0A2P2DJ20"/>
<feature type="transmembrane region" description="Helical" evidence="1">
    <location>
        <begin position="73"/>
        <end position="92"/>
    </location>
</feature>